<keyword evidence="1" id="KW-0472">Membrane</keyword>
<proteinExistence type="predicted"/>
<accession>A0A927JAI3</accession>
<feature type="transmembrane region" description="Helical" evidence="1">
    <location>
        <begin position="85"/>
        <end position="117"/>
    </location>
</feature>
<keyword evidence="1" id="KW-1133">Transmembrane helix</keyword>
<protein>
    <submittedName>
        <fullName evidence="2">TIGR02611 family protein</fullName>
    </submittedName>
</protein>
<evidence type="ECO:0000313" key="2">
    <source>
        <dbReference type="EMBL" id="MBD8505335.1"/>
    </source>
</evidence>
<reference evidence="2" key="1">
    <citation type="submission" date="2020-09" db="EMBL/GenBank/DDBJ databases">
        <title>Hoyosella lacisalsi sp. nov., a halotolerant actinobacterium isolated from soil of Lake Gudzhirganskoe.</title>
        <authorList>
            <person name="Yang Q."/>
            <person name="Guo P.Y."/>
            <person name="Liu S.W."/>
            <person name="Li F.N."/>
            <person name="Sun C.H."/>
        </authorList>
    </citation>
    <scope>NUCLEOTIDE SEQUENCE</scope>
    <source>
        <strain evidence="2">G463</strain>
    </source>
</reference>
<feature type="transmembrane region" description="Helical" evidence="1">
    <location>
        <begin position="12"/>
        <end position="37"/>
    </location>
</feature>
<sequence length="127" mass="13941">MRAVRAQFKRHPLVALAYKVTVGVVGAVVLVIGVIAIPYPGPGWLIVFTGLGILATEFAWARRILHEALERYRVIMAWYKRQHGVVRVAGAVGTFVITVVTLWFVGAIGLMAGWFGFDQPWLGGLLP</sequence>
<dbReference type="EMBL" id="JACYWE010000001">
    <property type="protein sequence ID" value="MBD8505335.1"/>
    <property type="molecule type" value="Genomic_DNA"/>
</dbReference>
<comment type="caution">
    <text evidence="2">The sequence shown here is derived from an EMBL/GenBank/DDBJ whole genome shotgun (WGS) entry which is preliminary data.</text>
</comment>
<feature type="transmembrane region" description="Helical" evidence="1">
    <location>
        <begin position="43"/>
        <end position="65"/>
    </location>
</feature>
<keyword evidence="3" id="KW-1185">Reference proteome</keyword>
<evidence type="ECO:0000256" key="1">
    <source>
        <dbReference type="SAM" id="Phobius"/>
    </source>
</evidence>
<dbReference type="Pfam" id="PF09656">
    <property type="entry name" value="PGPGW"/>
    <property type="match status" value="1"/>
</dbReference>
<keyword evidence="1" id="KW-0812">Transmembrane</keyword>
<dbReference type="NCBIfam" id="TIGR02611">
    <property type="entry name" value="TIGR02611 family protein"/>
    <property type="match status" value="1"/>
</dbReference>
<gene>
    <name evidence="2" type="ORF">HT102_02365</name>
</gene>
<dbReference type="AlphaFoldDB" id="A0A927JAI3"/>
<name>A0A927JAI3_9ACTN</name>
<dbReference type="InterPro" id="IPR013434">
    <property type="entry name" value="CHP02611"/>
</dbReference>
<dbReference type="InterPro" id="IPR019099">
    <property type="entry name" value="Uncharacterised_PGPGW_TM"/>
</dbReference>
<dbReference type="Proteomes" id="UP000642993">
    <property type="component" value="Unassembled WGS sequence"/>
</dbReference>
<organism evidence="2 3">
    <name type="scientific">Lolliginicoccus lacisalsi</name>
    <dbReference type="NCBI Taxonomy" id="2742202"/>
    <lineage>
        <taxon>Bacteria</taxon>
        <taxon>Bacillati</taxon>
        <taxon>Actinomycetota</taxon>
        <taxon>Actinomycetes</taxon>
        <taxon>Mycobacteriales</taxon>
        <taxon>Hoyosellaceae</taxon>
        <taxon>Lolliginicoccus</taxon>
    </lineage>
</organism>
<evidence type="ECO:0000313" key="3">
    <source>
        <dbReference type="Proteomes" id="UP000642993"/>
    </source>
</evidence>